<dbReference type="PANTHER" id="PTHR24198:SF165">
    <property type="entry name" value="ANKYRIN REPEAT-CONTAINING PROTEIN-RELATED"/>
    <property type="match status" value="1"/>
</dbReference>
<accession>T0K9X0</accession>
<name>T0K9X0_COLGC</name>
<dbReference type="InterPro" id="IPR036770">
    <property type="entry name" value="Ankyrin_rpt-contain_sf"/>
</dbReference>
<dbReference type="SMART" id="SM00248">
    <property type="entry name" value="ANK"/>
    <property type="match status" value="2"/>
</dbReference>
<dbReference type="PROSITE" id="PS50297">
    <property type="entry name" value="ANK_REP_REGION"/>
    <property type="match status" value="1"/>
</dbReference>
<dbReference type="OrthoDB" id="341259at2759"/>
<dbReference type="InterPro" id="IPR002110">
    <property type="entry name" value="Ankyrin_rpt"/>
</dbReference>
<evidence type="ECO:0000256" key="1">
    <source>
        <dbReference type="ARBA" id="ARBA00022737"/>
    </source>
</evidence>
<sequence>MAEVPGYGDKGRKHRMQMLQEMHDETPGYLPAFVNAIASRVSPLHRKKPFMLATYLGNLYENSYNALHISVQDEKRIHNTFSLVQYGGGMLNAVDAFANTPFHTATLANNVLAMRLLLCGTEGKGLKNRKGERGDTPLHMACRMGHREAAEDLINTGVDFKIRNDDGLTALELDRPPRLGVGLAKLIRKRYGYTTSSGFGSSDSDESGAEESGSDESGSGESDA</sequence>
<reference evidence="6" key="1">
    <citation type="journal article" date="2013" name="Mol. Plant Microbe Interact.">
        <title>Global aspects of pacC regulation of pathogenicity genes in Colletotrichum gloeosporioides as revealed by transcriptome analysis.</title>
        <authorList>
            <person name="Alkan N."/>
            <person name="Meng X."/>
            <person name="Friedlander G."/>
            <person name="Reuveni E."/>
            <person name="Sukno S."/>
            <person name="Sherman A."/>
            <person name="Thon M."/>
            <person name="Fluhr R."/>
            <person name="Prusky D."/>
        </authorList>
    </citation>
    <scope>NUCLEOTIDE SEQUENCE [LARGE SCALE GENOMIC DNA]</scope>
    <source>
        <strain evidence="6">Cg-14</strain>
    </source>
</reference>
<dbReference type="PROSITE" id="PS50088">
    <property type="entry name" value="ANK_REPEAT"/>
    <property type="match status" value="1"/>
</dbReference>
<dbReference type="Proteomes" id="UP000015530">
    <property type="component" value="Unassembled WGS sequence"/>
</dbReference>
<protein>
    <submittedName>
        <fullName evidence="5">Uncharacterized protein</fullName>
    </submittedName>
</protein>
<dbReference type="Pfam" id="PF12796">
    <property type="entry name" value="Ank_2"/>
    <property type="match status" value="1"/>
</dbReference>
<feature type="compositionally biased region" description="Low complexity" evidence="4">
    <location>
        <begin position="215"/>
        <end position="224"/>
    </location>
</feature>
<dbReference type="PANTHER" id="PTHR24198">
    <property type="entry name" value="ANKYRIN REPEAT AND PROTEIN KINASE DOMAIN-CONTAINING PROTEIN"/>
    <property type="match status" value="1"/>
</dbReference>
<evidence type="ECO:0000313" key="5">
    <source>
        <dbReference type="EMBL" id="EQB52352.1"/>
    </source>
</evidence>
<evidence type="ECO:0000313" key="6">
    <source>
        <dbReference type="Proteomes" id="UP000015530"/>
    </source>
</evidence>
<evidence type="ECO:0000256" key="2">
    <source>
        <dbReference type="ARBA" id="ARBA00023043"/>
    </source>
</evidence>
<dbReference type="Gene3D" id="1.25.40.20">
    <property type="entry name" value="Ankyrin repeat-containing domain"/>
    <property type="match status" value="1"/>
</dbReference>
<feature type="region of interest" description="Disordered" evidence="4">
    <location>
        <begin position="193"/>
        <end position="224"/>
    </location>
</feature>
<dbReference type="HOGENOM" id="CLU_1234918_0_0_1"/>
<evidence type="ECO:0000256" key="4">
    <source>
        <dbReference type="SAM" id="MobiDB-lite"/>
    </source>
</evidence>
<gene>
    <name evidence="5" type="ORF">CGLO_08036</name>
</gene>
<dbReference type="STRING" id="1237896.T0K9X0"/>
<comment type="caution">
    <text evidence="5">The sequence shown here is derived from an EMBL/GenBank/DDBJ whole genome shotgun (WGS) entry which is preliminary data.</text>
</comment>
<dbReference type="AlphaFoldDB" id="T0K9X0"/>
<feature type="compositionally biased region" description="Acidic residues" evidence="4">
    <location>
        <begin position="203"/>
        <end position="214"/>
    </location>
</feature>
<dbReference type="EMBL" id="AMYD01001615">
    <property type="protein sequence ID" value="EQB52352.1"/>
    <property type="molecule type" value="Genomic_DNA"/>
</dbReference>
<proteinExistence type="predicted"/>
<feature type="repeat" description="ANK" evidence="3">
    <location>
        <begin position="133"/>
        <end position="165"/>
    </location>
</feature>
<organism evidence="5 6">
    <name type="scientific">Colletotrichum gloeosporioides (strain Cg-14)</name>
    <name type="common">Anthracnose fungus</name>
    <name type="synonym">Glomerella cingulata</name>
    <dbReference type="NCBI Taxonomy" id="1237896"/>
    <lineage>
        <taxon>Eukaryota</taxon>
        <taxon>Fungi</taxon>
        <taxon>Dikarya</taxon>
        <taxon>Ascomycota</taxon>
        <taxon>Pezizomycotina</taxon>
        <taxon>Sordariomycetes</taxon>
        <taxon>Hypocreomycetidae</taxon>
        <taxon>Glomerellales</taxon>
        <taxon>Glomerellaceae</taxon>
        <taxon>Colletotrichum</taxon>
        <taxon>Colletotrichum gloeosporioides species complex</taxon>
    </lineage>
</organism>
<evidence type="ECO:0000256" key="3">
    <source>
        <dbReference type="PROSITE-ProRule" id="PRU00023"/>
    </source>
</evidence>
<dbReference type="SUPFAM" id="SSF48403">
    <property type="entry name" value="Ankyrin repeat"/>
    <property type="match status" value="1"/>
</dbReference>
<keyword evidence="1" id="KW-0677">Repeat</keyword>
<keyword evidence="2 3" id="KW-0040">ANK repeat</keyword>